<keyword evidence="1" id="KW-1133">Transmembrane helix</keyword>
<comment type="caution">
    <text evidence="2">The sequence shown here is derived from an EMBL/GenBank/DDBJ whole genome shotgun (WGS) entry which is preliminary data.</text>
</comment>
<sequence length="400" mass="46492">MRVSRRVVLHAVYFFVWEFLMTAWQRIGEVTLRYLSQRGSWKEKEGSQEDLIRKIVSEEVRSVVQESMRQVLGKRKGVDDEEFYSLSEDEDHLRGPGGKCYNKKRHLSKEWRQTGVPGGSREKGTLNGVKEGQLDAEKEGCTEDFLEEDDNECVLDLEYKDDFEDEFGTVLRAHSSEQLLDPLGAKLFEPKDIQHPRGKEWWPLEHVTSYMKDRLRKPLEKEERSVTRAECSGPVIDEKVCMTSNLDPDMLTYLFKLGRHPRKGLEKSLKQVQDKLLDVLGPLARIFDTVEDASFKGKDLDIQLLRGWCQREICFPGNANTGLLAERRKTVLMRINSKLPDLANKESSDEAWGLLFGDDMVKALTKFVREDNIFLGEESEMEEDFKQKRKEMEDSWIKWT</sequence>
<accession>A0AAV7QIQ1</accession>
<evidence type="ECO:0000313" key="3">
    <source>
        <dbReference type="Proteomes" id="UP001066276"/>
    </source>
</evidence>
<keyword evidence="3" id="KW-1185">Reference proteome</keyword>
<evidence type="ECO:0000313" key="2">
    <source>
        <dbReference type="EMBL" id="KAJ1138178.1"/>
    </source>
</evidence>
<feature type="transmembrane region" description="Helical" evidence="1">
    <location>
        <begin position="7"/>
        <end position="24"/>
    </location>
</feature>
<keyword evidence="1" id="KW-0472">Membrane</keyword>
<dbReference type="Proteomes" id="UP001066276">
    <property type="component" value="Chromosome 6"/>
</dbReference>
<keyword evidence="1" id="KW-0812">Transmembrane</keyword>
<name>A0AAV7QIQ1_PLEWA</name>
<organism evidence="2 3">
    <name type="scientific">Pleurodeles waltl</name>
    <name type="common">Iberian ribbed newt</name>
    <dbReference type="NCBI Taxonomy" id="8319"/>
    <lineage>
        <taxon>Eukaryota</taxon>
        <taxon>Metazoa</taxon>
        <taxon>Chordata</taxon>
        <taxon>Craniata</taxon>
        <taxon>Vertebrata</taxon>
        <taxon>Euteleostomi</taxon>
        <taxon>Amphibia</taxon>
        <taxon>Batrachia</taxon>
        <taxon>Caudata</taxon>
        <taxon>Salamandroidea</taxon>
        <taxon>Salamandridae</taxon>
        <taxon>Pleurodelinae</taxon>
        <taxon>Pleurodeles</taxon>
    </lineage>
</organism>
<protein>
    <submittedName>
        <fullName evidence="2">Uncharacterized protein</fullName>
    </submittedName>
</protein>
<reference evidence="2" key="1">
    <citation type="journal article" date="2022" name="bioRxiv">
        <title>Sequencing and chromosome-scale assembly of the giantPleurodeles waltlgenome.</title>
        <authorList>
            <person name="Brown T."/>
            <person name="Elewa A."/>
            <person name="Iarovenko S."/>
            <person name="Subramanian E."/>
            <person name="Araus A.J."/>
            <person name="Petzold A."/>
            <person name="Susuki M."/>
            <person name="Suzuki K.-i.T."/>
            <person name="Hayashi T."/>
            <person name="Toyoda A."/>
            <person name="Oliveira C."/>
            <person name="Osipova E."/>
            <person name="Leigh N.D."/>
            <person name="Simon A."/>
            <person name="Yun M.H."/>
        </authorList>
    </citation>
    <scope>NUCLEOTIDE SEQUENCE</scope>
    <source>
        <strain evidence="2">20211129_DDA</strain>
        <tissue evidence="2">Liver</tissue>
    </source>
</reference>
<dbReference type="EMBL" id="JANPWB010000010">
    <property type="protein sequence ID" value="KAJ1138178.1"/>
    <property type="molecule type" value="Genomic_DNA"/>
</dbReference>
<gene>
    <name evidence="2" type="ORF">NDU88_004569</name>
</gene>
<evidence type="ECO:0000256" key="1">
    <source>
        <dbReference type="SAM" id="Phobius"/>
    </source>
</evidence>
<dbReference type="AlphaFoldDB" id="A0AAV7QIQ1"/>
<proteinExistence type="predicted"/>